<dbReference type="PIRSF" id="PIRSF005790">
    <property type="entry name" value="NifW"/>
    <property type="match status" value="1"/>
</dbReference>
<evidence type="ECO:0000256" key="4">
    <source>
        <dbReference type="ARBA" id="ARBA00016274"/>
    </source>
</evidence>
<sequence>MKALIDKMHRLSSAEDFFRFFAISYDDKVVNVSRLHILRRFFQYIRQAEELSADHDATLFLVYRNLLLKAYNDFVISTPAEQKVFRVLQEADGERHISLDSLRESLPARANN</sequence>
<keyword evidence="5 6" id="KW-0535">Nitrogen fixation</keyword>
<dbReference type="HAMAP" id="MF_00529">
    <property type="entry name" value="NifW"/>
    <property type="match status" value="1"/>
</dbReference>
<evidence type="ECO:0000256" key="5">
    <source>
        <dbReference type="ARBA" id="ARBA00023231"/>
    </source>
</evidence>
<dbReference type="Pfam" id="PF03206">
    <property type="entry name" value="NifW"/>
    <property type="match status" value="1"/>
</dbReference>
<evidence type="ECO:0000313" key="7">
    <source>
        <dbReference type="EMBL" id="TDF92302.1"/>
    </source>
</evidence>
<dbReference type="RefSeq" id="WP_133191274.1">
    <property type="nucleotide sequence ID" value="NZ_SMOD01000158.1"/>
</dbReference>
<proteinExistence type="inferred from homology"/>
<evidence type="ECO:0000256" key="1">
    <source>
        <dbReference type="ARBA" id="ARBA00002247"/>
    </source>
</evidence>
<name>A0A4R5KBL3_9BURK</name>
<evidence type="ECO:0000256" key="3">
    <source>
        <dbReference type="ARBA" id="ARBA00011284"/>
    </source>
</evidence>
<gene>
    <name evidence="6 7" type="primary">nifW</name>
    <name evidence="7" type="ORF">E1N52_43830</name>
</gene>
<dbReference type="GO" id="GO:0009399">
    <property type="term" value="P:nitrogen fixation"/>
    <property type="evidence" value="ECO:0007669"/>
    <property type="project" value="UniProtKB-UniRule"/>
</dbReference>
<dbReference type="OrthoDB" id="9811868at2"/>
<comment type="caution">
    <text evidence="7">The sequence shown here is derived from an EMBL/GenBank/DDBJ whole genome shotgun (WGS) entry which is preliminary data.</text>
</comment>
<accession>A0A4R5KBL3</accession>
<comment type="subunit">
    <text evidence="3 6">Homotrimer; associates with NifD.</text>
</comment>
<organism evidence="7 8">
    <name type="scientific">Paraburkholderia guartelaensis</name>
    <dbReference type="NCBI Taxonomy" id="2546446"/>
    <lineage>
        <taxon>Bacteria</taxon>
        <taxon>Pseudomonadati</taxon>
        <taxon>Pseudomonadota</taxon>
        <taxon>Betaproteobacteria</taxon>
        <taxon>Burkholderiales</taxon>
        <taxon>Burkholderiaceae</taxon>
        <taxon>Paraburkholderia</taxon>
    </lineage>
</organism>
<dbReference type="EMBL" id="SMOD01000158">
    <property type="protein sequence ID" value="TDF92302.1"/>
    <property type="molecule type" value="Genomic_DNA"/>
</dbReference>
<dbReference type="NCBIfam" id="NF002009">
    <property type="entry name" value="PRK00810.1"/>
    <property type="match status" value="1"/>
</dbReference>
<evidence type="ECO:0000313" key="8">
    <source>
        <dbReference type="Proteomes" id="UP000295606"/>
    </source>
</evidence>
<evidence type="ECO:0000256" key="2">
    <source>
        <dbReference type="ARBA" id="ARBA00008351"/>
    </source>
</evidence>
<comment type="similarity">
    <text evidence="2 6">Belongs to the NifW family.</text>
</comment>
<protein>
    <recommendedName>
        <fullName evidence="4 6">Nitrogenase-stabilizing/protective protein NifW</fullName>
    </recommendedName>
</protein>
<dbReference type="InterPro" id="IPR004893">
    <property type="entry name" value="NifW"/>
</dbReference>
<evidence type="ECO:0000256" key="6">
    <source>
        <dbReference type="HAMAP-Rule" id="MF_00529"/>
    </source>
</evidence>
<comment type="function">
    <text evidence="1 6">May protect the nitrogenase Fe-Mo protein from oxidative damage.</text>
</comment>
<reference evidence="7 8" key="1">
    <citation type="submission" date="2019-03" db="EMBL/GenBank/DDBJ databases">
        <title>Paraburkholderia sp. isolated from native Mimosa gymnas in Guartela State Park, Brazil.</title>
        <authorList>
            <person name="Paulitsch F."/>
            <person name="Hungria M."/>
            <person name="Delamuta J.R.M."/>
            <person name="Ribeiro R.A."/>
            <person name="Dall'Agnol R."/>
            <person name="Silva J.S.B."/>
        </authorList>
    </citation>
    <scope>NUCLEOTIDE SEQUENCE [LARGE SCALE GENOMIC DNA]</scope>
    <source>
        <strain evidence="7 8">CNPSo 3008</strain>
    </source>
</reference>
<dbReference type="Proteomes" id="UP000295606">
    <property type="component" value="Unassembled WGS sequence"/>
</dbReference>
<dbReference type="AlphaFoldDB" id="A0A4R5KBL3"/>